<comment type="similarity">
    <text evidence="1">Belongs to the helicase family. UvrD subfamily.</text>
</comment>
<keyword evidence="2 12" id="KW-0547">Nucleotide-binding</keyword>
<organism evidence="16 17">
    <name type="scientific">Thioclava sediminum</name>
    <dbReference type="NCBI Taxonomy" id="1915319"/>
    <lineage>
        <taxon>Bacteria</taxon>
        <taxon>Pseudomonadati</taxon>
        <taxon>Pseudomonadota</taxon>
        <taxon>Alphaproteobacteria</taxon>
        <taxon>Rhodobacterales</taxon>
        <taxon>Paracoccaceae</taxon>
        <taxon>Thioclava</taxon>
    </lineage>
</organism>
<evidence type="ECO:0000256" key="11">
    <source>
        <dbReference type="ARBA" id="ARBA00048988"/>
    </source>
</evidence>
<dbReference type="Pfam" id="PF13361">
    <property type="entry name" value="UvrD_C"/>
    <property type="match status" value="1"/>
</dbReference>
<evidence type="ECO:0000256" key="7">
    <source>
        <dbReference type="ARBA" id="ARBA00023235"/>
    </source>
</evidence>
<evidence type="ECO:0000313" key="16">
    <source>
        <dbReference type="EMBL" id="OOY24901.1"/>
    </source>
</evidence>
<feature type="region of interest" description="Disordered" evidence="13">
    <location>
        <begin position="830"/>
        <end position="869"/>
    </location>
</feature>
<comment type="catalytic activity">
    <reaction evidence="11">
        <text>ATP + H2O = ADP + phosphate + H(+)</text>
        <dbReference type="Rhea" id="RHEA:13065"/>
        <dbReference type="ChEBI" id="CHEBI:15377"/>
        <dbReference type="ChEBI" id="CHEBI:15378"/>
        <dbReference type="ChEBI" id="CHEBI:30616"/>
        <dbReference type="ChEBI" id="CHEBI:43474"/>
        <dbReference type="ChEBI" id="CHEBI:456216"/>
        <dbReference type="EC" id="5.6.2.4"/>
    </reaction>
</comment>
<evidence type="ECO:0000256" key="13">
    <source>
        <dbReference type="SAM" id="MobiDB-lite"/>
    </source>
</evidence>
<keyword evidence="17" id="KW-1185">Reference proteome</keyword>
<dbReference type="PROSITE" id="PS51198">
    <property type="entry name" value="UVRD_HELICASE_ATP_BIND"/>
    <property type="match status" value="1"/>
</dbReference>
<accession>A0ABX3MZV6</accession>
<evidence type="ECO:0000256" key="3">
    <source>
        <dbReference type="ARBA" id="ARBA00022801"/>
    </source>
</evidence>
<dbReference type="PANTHER" id="PTHR11070">
    <property type="entry name" value="UVRD / RECB / PCRA DNA HELICASE FAMILY MEMBER"/>
    <property type="match status" value="1"/>
</dbReference>
<evidence type="ECO:0000256" key="1">
    <source>
        <dbReference type="ARBA" id="ARBA00009922"/>
    </source>
</evidence>
<feature type="domain" description="UvrD-like helicase ATP-binding" evidence="14">
    <location>
        <begin position="1"/>
        <end position="417"/>
    </location>
</feature>
<evidence type="ECO:0000256" key="4">
    <source>
        <dbReference type="ARBA" id="ARBA00022806"/>
    </source>
</evidence>
<keyword evidence="6" id="KW-0238">DNA-binding</keyword>
<dbReference type="Pfam" id="PF12705">
    <property type="entry name" value="PDDEXK_1"/>
    <property type="match status" value="1"/>
</dbReference>
<keyword evidence="3 12" id="KW-0378">Hydrolase</keyword>
<evidence type="ECO:0000256" key="9">
    <source>
        <dbReference type="ARBA" id="ARBA00034808"/>
    </source>
</evidence>
<dbReference type="InterPro" id="IPR000212">
    <property type="entry name" value="DNA_helicase_UvrD/REP"/>
</dbReference>
<dbReference type="Gene3D" id="3.40.50.300">
    <property type="entry name" value="P-loop containing nucleotide triphosphate hydrolases"/>
    <property type="match status" value="4"/>
</dbReference>
<dbReference type="InterPro" id="IPR014016">
    <property type="entry name" value="UvrD-like_ATP-bd"/>
</dbReference>
<comment type="caution">
    <text evidence="16">The sequence shown here is derived from an EMBL/GenBank/DDBJ whole genome shotgun (WGS) entry which is preliminary data.</text>
</comment>
<feature type="binding site" evidence="12">
    <location>
        <begin position="9"/>
        <end position="16"/>
    </location>
    <ligand>
        <name>ATP</name>
        <dbReference type="ChEBI" id="CHEBI:30616"/>
    </ligand>
</feature>
<keyword evidence="7" id="KW-0413">Isomerase</keyword>
<keyword evidence="5 12" id="KW-0067">ATP-binding</keyword>
<evidence type="ECO:0000256" key="8">
    <source>
        <dbReference type="ARBA" id="ARBA00034617"/>
    </source>
</evidence>
<protein>
    <recommendedName>
        <fullName evidence="9">DNA 3'-5' helicase</fullName>
        <ecNumber evidence="9">5.6.2.4</ecNumber>
    </recommendedName>
    <alternativeName>
        <fullName evidence="10">DNA 3'-5' helicase II</fullName>
    </alternativeName>
</protein>
<keyword evidence="4 12" id="KW-0347">Helicase</keyword>
<dbReference type="GO" id="GO:0004386">
    <property type="term" value="F:helicase activity"/>
    <property type="evidence" value="ECO:0007669"/>
    <property type="project" value="UniProtKB-KW"/>
</dbReference>
<proteinExistence type="inferred from homology"/>
<evidence type="ECO:0000313" key="17">
    <source>
        <dbReference type="Proteomes" id="UP000190787"/>
    </source>
</evidence>
<dbReference type="InterPro" id="IPR038726">
    <property type="entry name" value="PDDEXK_AddAB-type"/>
</dbReference>
<dbReference type="PANTHER" id="PTHR11070:SF2">
    <property type="entry name" value="ATP-DEPENDENT DNA HELICASE SRS2"/>
    <property type="match status" value="1"/>
</dbReference>
<evidence type="ECO:0000256" key="2">
    <source>
        <dbReference type="ARBA" id="ARBA00022741"/>
    </source>
</evidence>
<evidence type="ECO:0000259" key="15">
    <source>
        <dbReference type="PROSITE" id="PS51217"/>
    </source>
</evidence>
<feature type="domain" description="UvrD-like helicase C-terminal" evidence="15">
    <location>
        <begin position="418"/>
        <end position="696"/>
    </location>
</feature>
<dbReference type="Proteomes" id="UP000190787">
    <property type="component" value="Unassembled WGS sequence"/>
</dbReference>
<dbReference type="InterPro" id="IPR013986">
    <property type="entry name" value="DExx_box_DNA_helicase_dom_sf"/>
</dbReference>
<dbReference type="InterPro" id="IPR027417">
    <property type="entry name" value="P-loop_NTPase"/>
</dbReference>
<gene>
    <name evidence="16" type="ORF">BMI91_00160</name>
</gene>
<dbReference type="RefSeq" id="WP_078603565.1">
    <property type="nucleotide sequence ID" value="NZ_MPZV01000001.1"/>
</dbReference>
<dbReference type="EMBL" id="MPZV01000001">
    <property type="protein sequence ID" value="OOY24901.1"/>
    <property type="molecule type" value="Genomic_DNA"/>
</dbReference>
<reference evidence="16 17" key="1">
    <citation type="submission" date="2016-11" db="EMBL/GenBank/DDBJ databases">
        <title>A multilocus sequence analysis scheme for characterization of bacteria in the genus Thioclava.</title>
        <authorList>
            <person name="Liu Y."/>
            <person name="Shao Z."/>
        </authorList>
    </citation>
    <scope>NUCLEOTIDE SEQUENCE [LARGE SCALE GENOMIC DNA]</scope>
    <source>
        <strain evidence="16 17">TAW-CT134</strain>
    </source>
</reference>
<dbReference type="SUPFAM" id="SSF52540">
    <property type="entry name" value="P-loop containing nucleoside triphosphate hydrolases"/>
    <property type="match status" value="1"/>
</dbReference>
<sequence length="1047" mass="113415">MTQLSLVPAGAGAGKTYHIQKSLGEWVESGEVDPGRILAVTFTEAAAAEMRDRVRAELMSRGRLQDALDIDHAYMGTIHALGQRLLTEHAFAAGRSPESRLLSEPERDLLIRLEMTRCGALAPVMEDLGRFGYAWNFATQSSAEDSFRANVLKTVDLIRSLGARGHSPDILTPALEALSDGYGLTAPDGDALTAALHRAVCDLLHAFPDNLAPQFDGNASAVKDFSGNHRDLRRAAMDGVLERDWALWQKLRNLRSSKRGAPTPEGYDDLVGAVMEAANALPRHPGPLADARAHLSALVTGAQEVLAAYEDAKRRAGLIDYADMIADAEALLRTRADILQAVVGEIDCVVIDEFQDTNPVQFALLWRLAQAAKRALIVGDTKQSIMGFQGADPRLSQALQAAHAEDATPLYRNWRSEPRIMAMVNALGPTLFDDYTPLTPQRDETGETALEVVDLPKGRKDTTAACIANRVVEILEAGTLVHDKMRNAMRPARASDIAVLTYTHAKASAVAAELETRGLPVRIQQDGWLASPAMRAARAALAIASDPNDVNAALTWLTLGPPGVPLENALRLVIEGVLNTQASLAPLNALNDGIATRPVAETLAAALHVGKLHDWAAGLAHPAQALADLARLEAEAQEFDSMAHDLRAAAGFHGAGTQVFLGWIAGQSSKEWDRHPDPDGWSASGIEICTWHAAKGREWPITVVAGLDKTIAERPGTLRAEFNGFDDLGNVLDHAGLGYLPDFAAPESQASFAEARRQEDERDASRKLYVALTRARDRLVLVMPRERSKPRDQAERMVDLLRDCARFDTSVGTLSVAGENFPARVMEGISDDPTEPAQSTAPAHRRFGIPRELPDAPRTPWRRSPSTVAEHTPMPAMRLDTIQLADGIAEVDTGNATERGTAWHLAFRVLAERPEQIDRIASATGLSDSAISQIRKQAMALLSWLGEHGYDTFHFELPLQEISADGSETNAVLDFLAEGQAGLLILDHKSGPCPDPEERFSVYRPQLAAYAAMVQAKWPNKPLNGIAIHWMSEGTLSFANAPMEVSA</sequence>
<evidence type="ECO:0000256" key="12">
    <source>
        <dbReference type="PROSITE-ProRule" id="PRU00560"/>
    </source>
</evidence>
<evidence type="ECO:0000256" key="6">
    <source>
        <dbReference type="ARBA" id="ARBA00023125"/>
    </source>
</evidence>
<dbReference type="InterPro" id="IPR014017">
    <property type="entry name" value="DNA_helicase_UvrD-like_C"/>
</dbReference>
<dbReference type="PROSITE" id="PS51217">
    <property type="entry name" value="UVRD_HELICASE_CTER"/>
    <property type="match status" value="1"/>
</dbReference>
<evidence type="ECO:0000256" key="10">
    <source>
        <dbReference type="ARBA" id="ARBA00034923"/>
    </source>
</evidence>
<evidence type="ECO:0000259" key="14">
    <source>
        <dbReference type="PROSITE" id="PS51198"/>
    </source>
</evidence>
<dbReference type="EC" id="5.6.2.4" evidence="9"/>
<comment type="catalytic activity">
    <reaction evidence="8">
        <text>Couples ATP hydrolysis with the unwinding of duplex DNA by translocating in the 3'-5' direction.</text>
        <dbReference type="EC" id="5.6.2.4"/>
    </reaction>
</comment>
<dbReference type="Gene3D" id="1.10.10.160">
    <property type="match status" value="1"/>
</dbReference>
<name>A0ABX3MZV6_9RHOB</name>
<evidence type="ECO:0000256" key="5">
    <source>
        <dbReference type="ARBA" id="ARBA00022840"/>
    </source>
</evidence>
<dbReference type="Pfam" id="PF00580">
    <property type="entry name" value="UvrD-helicase"/>
    <property type="match status" value="2"/>
</dbReference>